<dbReference type="OrthoDB" id="10031931at2759"/>
<keyword evidence="4" id="KW-1185">Reference proteome</keyword>
<dbReference type="Gene3D" id="1.10.533.10">
    <property type="entry name" value="Death Domain, Fas"/>
    <property type="match status" value="2"/>
</dbReference>
<gene>
    <name evidence="5" type="primary">LOC118416037</name>
</gene>
<accession>A0A9J7L7I1</accession>
<dbReference type="AlphaFoldDB" id="A0A9J7L7I1"/>
<dbReference type="KEGG" id="bfo:118416037"/>
<dbReference type="Pfam" id="PF00531">
    <property type="entry name" value="Death"/>
    <property type="match status" value="1"/>
</dbReference>
<dbReference type="GeneID" id="118416037"/>
<dbReference type="InterPro" id="IPR000488">
    <property type="entry name" value="Death_dom"/>
</dbReference>
<feature type="coiled-coil region" evidence="1">
    <location>
        <begin position="72"/>
        <end position="115"/>
    </location>
</feature>
<reference evidence="4" key="1">
    <citation type="journal article" date="2020" name="Nat. Ecol. Evol.">
        <title>Deeply conserved synteny resolves early events in vertebrate evolution.</title>
        <authorList>
            <person name="Simakov O."/>
            <person name="Marletaz F."/>
            <person name="Yue J.X."/>
            <person name="O'Connell B."/>
            <person name="Jenkins J."/>
            <person name="Brandt A."/>
            <person name="Calef R."/>
            <person name="Tung C.H."/>
            <person name="Huang T.K."/>
            <person name="Schmutz J."/>
            <person name="Satoh N."/>
            <person name="Yu J.K."/>
            <person name="Putnam N.H."/>
            <person name="Green R.E."/>
            <person name="Rokhsar D.S."/>
        </authorList>
    </citation>
    <scope>NUCLEOTIDE SEQUENCE [LARGE SCALE GENOMIC DNA]</scope>
    <source>
        <strain evidence="4">S238N-H82</strain>
    </source>
</reference>
<dbReference type="SUPFAM" id="SSF47986">
    <property type="entry name" value="DEATH domain"/>
    <property type="match status" value="2"/>
</dbReference>
<dbReference type="Proteomes" id="UP000001554">
    <property type="component" value="Chromosome 5"/>
</dbReference>
<dbReference type="PANTHER" id="PTHR15077">
    <property type="entry name" value="FAS-ASSOCIATING DEATH DOMAIN-CONTAINING PROTEIN FADD"/>
    <property type="match status" value="1"/>
</dbReference>
<feature type="domain" description="Death" evidence="2">
    <location>
        <begin position="129"/>
        <end position="201"/>
    </location>
</feature>
<dbReference type="SMART" id="SM00005">
    <property type="entry name" value="DEATH"/>
    <property type="match status" value="1"/>
</dbReference>
<dbReference type="InterPro" id="IPR011029">
    <property type="entry name" value="DEATH-like_dom_sf"/>
</dbReference>
<dbReference type="RefSeq" id="XP_035676975.1">
    <property type="nucleotide sequence ID" value="XM_035821082.1"/>
</dbReference>
<dbReference type="PROSITE" id="PS50168">
    <property type="entry name" value="DED"/>
    <property type="match status" value="1"/>
</dbReference>
<organism evidence="4 5">
    <name type="scientific">Branchiostoma floridae</name>
    <name type="common">Florida lancelet</name>
    <name type="synonym">Amphioxus</name>
    <dbReference type="NCBI Taxonomy" id="7739"/>
    <lineage>
        <taxon>Eukaryota</taxon>
        <taxon>Metazoa</taxon>
        <taxon>Chordata</taxon>
        <taxon>Cephalochordata</taxon>
        <taxon>Leptocardii</taxon>
        <taxon>Amphioxiformes</taxon>
        <taxon>Branchiostomatidae</taxon>
        <taxon>Branchiostoma</taxon>
    </lineage>
</organism>
<dbReference type="GO" id="GO:0042981">
    <property type="term" value="P:regulation of apoptotic process"/>
    <property type="evidence" value="ECO:0007669"/>
    <property type="project" value="InterPro"/>
</dbReference>
<dbReference type="OMA" id="NDIFQCK"/>
<feature type="domain" description="DED" evidence="3">
    <location>
        <begin position="7"/>
        <end position="86"/>
    </location>
</feature>
<name>A0A9J7L7I1_BRAFL</name>
<evidence type="ECO:0000259" key="2">
    <source>
        <dbReference type="PROSITE" id="PS50017"/>
    </source>
</evidence>
<sequence>MSSPISARVRLYHKISDNLVERDVKSLRAMLTTDRKLGRARVEKASPQEMCIMLEEAGEIGRGNLGLLIDLLTSLQQRRLAEEAKKVEEEEKRAIDNENEKKDDVVDEMERLAVKSDPGTHVPSDSRVTEQQLNKLAGNLGSEWESLTIHLGMKKADVDRFKTESPYNLQAQIFSMLVRWKANAGKEATVGTLVHELRSFGIDQDKFEFLLQET</sequence>
<protein>
    <submittedName>
        <fullName evidence="5">Uncharacterized protein LOC118416037</fullName>
    </submittedName>
</protein>
<dbReference type="PROSITE" id="PS50017">
    <property type="entry name" value="DEATH_DOMAIN"/>
    <property type="match status" value="1"/>
</dbReference>
<dbReference type="InterPro" id="IPR016729">
    <property type="entry name" value="FADD"/>
</dbReference>
<proteinExistence type="predicted"/>
<keyword evidence="1" id="KW-0175">Coiled coil</keyword>
<evidence type="ECO:0000313" key="5">
    <source>
        <dbReference type="RefSeq" id="XP_035676975.1"/>
    </source>
</evidence>
<dbReference type="InterPro" id="IPR001875">
    <property type="entry name" value="DED_dom"/>
</dbReference>
<evidence type="ECO:0000256" key="1">
    <source>
        <dbReference type="SAM" id="Coils"/>
    </source>
</evidence>
<evidence type="ECO:0000313" key="4">
    <source>
        <dbReference type="Proteomes" id="UP000001554"/>
    </source>
</evidence>
<reference evidence="5" key="2">
    <citation type="submission" date="2025-08" db="UniProtKB">
        <authorList>
            <consortium name="RefSeq"/>
        </authorList>
    </citation>
    <scope>IDENTIFICATION</scope>
    <source>
        <strain evidence="5">S238N-H82</strain>
        <tissue evidence="5">Testes</tissue>
    </source>
</reference>
<evidence type="ECO:0000259" key="3">
    <source>
        <dbReference type="PROSITE" id="PS50168"/>
    </source>
</evidence>
<dbReference type="GO" id="GO:0007165">
    <property type="term" value="P:signal transduction"/>
    <property type="evidence" value="ECO:0007669"/>
    <property type="project" value="InterPro"/>
</dbReference>
<dbReference type="CDD" id="cd00045">
    <property type="entry name" value="DED"/>
    <property type="match status" value="1"/>
</dbReference>